<dbReference type="EC" id="2.1.1.33" evidence="7"/>
<dbReference type="PANTHER" id="PTHR23417:SF14">
    <property type="entry name" value="PENTACOTRIPEPTIDE-REPEAT REGION OF PRORP DOMAIN-CONTAINING PROTEIN"/>
    <property type="match status" value="1"/>
</dbReference>
<keyword evidence="3 7" id="KW-0489">Methyltransferase</keyword>
<accession>A0A344TRW9</accession>
<dbReference type="RefSeq" id="WP_114070134.1">
    <property type="nucleotide sequence ID" value="NZ_CP030850.1"/>
</dbReference>
<gene>
    <name evidence="7" type="primary">trmB</name>
    <name evidence="8" type="ORF">DR864_03605</name>
</gene>
<name>A0A344TRW9_9BACT</name>
<keyword evidence="9" id="KW-1185">Reference proteome</keyword>
<dbReference type="Pfam" id="PF02390">
    <property type="entry name" value="Methyltransf_4"/>
    <property type="match status" value="1"/>
</dbReference>
<dbReference type="KEGG" id="run:DR864_03605"/>
<dbReference type="SUPFAM" id="SSF53335">
    <property type="entry name" value="S-adenosyl-L-methionine-dependent methyltransferases"/>
    <property type="match status" value="1"/>
</dbReference>
<feature type="binding site" evidence="7">
    <location>
        <position position="47"/>
    </location>
    <ligand>
        <name>S-adenosyl-L-methionine</name>
        <dbReference type="ChEBI" id="CHEBI:59789"/>
    </ligand>
</feature>
<evidence type="ECO:0000256" key="2">
    <source>
        <dbReference type="ARBA" id="ARBA00003015"/>
    </source>
</evidence>
<evidence type="ECO:0000256" key="4">
    <source>
        <dbReference type="ARBA" id="ARBA00022679"/>
    </source>
</evidence>
<dbReference type="GO" id="GO:0043527">
    <property type="term" value="C:tRNA methyltransferase complex"/>
    <property type="evidence" value="ECO:0007669"/>
    <property type="project" value="TreeGrafter"/>
</dbReference>
<feature type="binding site" evidence="7">
    <location>
        <position position="72"/>
    </location>
    <ligand>
        <name>S-adenosyl-L-methionine</name>
        <dbReference type="ChEBI" id="CHEBI:59789"/>
    </ligand>
</feature>
<feature type="binding site" evidence="7">
    <location>
        <begin position="197"/>
        <end position="200"/>
    </location>
    <ligand>
        <name>substrate</name>
    </ligand>
</feature>
<dbReference type="PANTHER" id="PTHR23417">
    <property type="entry name" value="3-DEOXY-D-MANNO-OCTULOSONIC-ACID TRANSFERASE/TRNA GUANINE-N 7 - -METHYLTRANSFERASE"/>
    <property type="match status" value="1"/>
</dbReference>
<dbReference type="AlphaFoldDB" id="A0A344TRW9"/>
<dbReference type="Gene3D" id="3.40.50.150">
    <property type="entry name" value="Vaccinia Virus protein VP39"/>
    <property type="match status" value="1"/>
</dbReference>
<feature type="binding site" evidence="7">
    <location>
        <position position="99"/>
    </location>
    <ligand>
        <name>S-adenosyl-L-methionine</name>
        <dbReference type="ChEBI" id="CHEBI:59789"/>
    </ligand>
</feature>
<reference evidence="8 9" key="1">
    <citation type="submission" date="2018-07" db="EMBL/GenBank/DDBJ databases">
        <title>Genome sequencing of Runella.</title>
        <authorList>
            <person name="Baek M.-G."/>
            <person name="Yi H."/>
        </authorList>
    </citation>
    <scope>NUCLEOTIDE SEQUENCE [LARGE SCALE GENOMIC DNA]</scope>
    <source>
        <strain evidence="8 9">HYN0085</strain>
    </source>
</reference>
<feature type="binding site" evidence="7">
    <location>
        <position position="157"/>
    </location>
    <ligand>
        <name>substrate</name>
    </ligand>
</feature>
<evidence type="ECO:0000256" key="7">
    <source>
        <dbReference type="HAMAP-Rule" id="MF_01057"/>
    </source>
</evidence>
<sequence length="218" mass="25359">MSRKKLIKFASNALADNVLEIGKPLYETIKGKWNERYFLNTNPIVLELACGKGEYSVGLAQVYPDLNFIGIDVKGDRLAAGSQQATLLGLTNVAFLRANIEFLQNFFEEGEVAEIWITFPDPFNLKKRIRRRLTHPHFLEKYRAVMKKEGLLHLKTDNRELFDFTLEELSQFGVRDLEATFDLYQSEMHDDHHGIKTRFEQIFTEKGFPVHYLRGRFL</sequence>
<evidence type="ECO:0000256" key="3">
    <source>
        <dbReference type="ARBA" id="ARBA00022603"/>
    </source>
</evidence>
<protein>
    <recommendedName>
        <fullName evidence="7">tRNA (guanine-N(7)-)-methyltransferase</fullName>
        <ecNumber evidence="7">2.1.1.33</ecNumber>
    </recommendedName>
    <alternativeName>
        <fullName evidence="7">tRNA (guanine(46)-N(7))-methyltransferase</fullName>
    </alternativeName>
    <alternativeName>
        <fullName evidence="7">tRNA(m7G46)-methyltransferase</fullName>
    </alternativeName>
</protein>
<dbReference type="OrthoDB" id="9802090at2"/>
<dbReference type="InterPro" id="IPR003358">
    <property type="entry name" value="tRNA_(Gua-N-7)_MeTrfase_Trmb"/>
</dbReference>
<evidence type="ECO:0000256" key="1">
    <source>
        <dbReference type="ARBA" id="ARBA00000142"/>
    </source>
</evidence>
<dbReference type="NCBIfam" id="TIGR00091">
    <property type="entry name" value="tRNA (guanosine(46)-N7)-methyltransferase TrmB"/>
    <property type="match status" value="1"/>
</dbReference>
<dbReference type="GO" id="GO:0008176">
    <property type="term" value="F:tRNA (guanine(46)-N7)-methyltransferase activity"/>
    <property type="evidence" value="ECO:0007669"/>
    <property type="project" value="UniProtKB-UniRule"/>
</dbReference>
<evidence type="ECO:0000256" key="6">
    <source>
        <dbReference type="ARBA" id="ARBA00022694"/>
    </source>
</evidence>
<dbReference type="UniPathway" id="UPA00989"/>
<dbReference type="HAMAP" id="MF_01057">
    <property type="entry name" value="tRNA_methyltr_TrmB"/>
    <property type="match status" value="1"/>
</dbReference>
<comment type="function">
    <text evidence="2 7">Catalyzes the formation of N(7)-methylguanine at position 46 (m7G46) in tRNA.</text>
</comment>
<evidence type="ECO:0000313" key="9">
    <source>
        <dbReference type="Proteomes" id="UP000251993"/>
    </source>
</evidence>
<proteinExistence type="inferred from homology"/>
<dbReference type="PROSITE" id="PS51625">
    <property type="entry name" value="SAM_MT_TRMB"/>
    <property type="match status" value="1"/>
</dbReference>
<comment type="catalytic activity">
    <reaction evidence="1 7">
        <text>guanosine(46) in tRNA + S-adenosyl-L-methionine = N(7)-methylguanosine(46) in tRNA + S-adenosyl-L-homocysteine</text>
        <dbReference type="Rhea" id="RHEA:42708"/>
        <dbReference type="Rhea" id="RHEA-COMP:10188"/>
        <dbReference type="Rhea" id="RHEA-COMP:10189"/>
        <dbReference type="ChEBI" id="CHEBI:57856"/>
        <dbReference type="ChEBI" id="CHEBI:59789"/>
        <dbReference type="ChEBI" id="CHEBI:74269"/>
        <dbReference type="ChEBI" id="CHEBI:74480"/>
        <dbReference type="EC" id="2.1.1.33"/>
    </reaction>
</comment>
<feature type="binding site" evidence="7">
    <location>
        <position position="121"/>
    </location>
    <ligand>
        <name>S-adenosyl-L-methionine</name>
        <dbReference type="ChEBI" id="CHEBI:59789"/>
    </ligand>
</feature>
<keyword evidence="4 7" id="KW-0808">Transferase</keyword>
<dbReference type="EMBL" id="CP030850">
    <property type="protein sequence ID" value="AXE21390.1"/>
    <property type="molecule type" value="Genomic_DNA"/>
</dbReference>
<comment type="pathway">
    <text evidence="7">tRNA modification; N(7)-methylguanine-tRNA biosynthesis.</text>
</comment>
<dbReference type="InterPro" id="IPR029063">
    <property type="entry name" value="SAM-dependent_MTases_sf"/>
</dbReference>
<evidence type="ECO:0000256" key="5">
    <source>
        <dbReference type="ARBA" id="ARBA00022691"/>
    </source>
</evidence>
<keyword evidence="6 7" id="KW-0819">tRNA processing</keyword>
<organism evidence="8 9">
    <name type="scientific">Runella rosea</name>
    <dbReference type="NCBI Taxonomy" id="2259595"/>
    <lineage>
        <taxon>Bacteria</taxon>
        <taxon>Pseudomonadati</taxon>
        <taxon>Bacteroidota</taxon>
        <taxon>Cytophagia</taxon>
        <taxon>Cytophagales</taxon>
        <taxon>Spirosomataceae</taxon>
        <taxon>Runella</taxon>
    </lineage>
</organism>
<dbReference type="NCBIfam" id="NF001080">
    <property type="entry name" value="PRK00121.2-2"/>
    <property type="match status" value="1"/>
</dbReference>
<comment type="caution">
    <text evidence="7">Lacks conserved residue(s) required for the propagation of feature annotation.</text>
</comment>
<comment type="similarity">
    <text evidence="7">Belongs to the class I-like SAM-binding methyltransferase superfamily. TrmB family.</text>
</comment>
<dbReference type="CDD" id="cd02440">
    <property type="entry name" value="AdoMet_MTases"/>
    <property type="match status" value="1"/>
</dbReference>
<dbReference type="Proteomes" id="UP000251993">
    <property type="component" value="Chromosome"/>
</dbReference>
<dbReference type="InterPro" id="IPR055361">
    <property type="entry name" value="tRNA_methyltr_TrmB_bact"/>
</dbReference>
<keyword evidence="5 7" id="KW-0949">S-adenosyl-L-methionine</keyword>
<evidence type="ECO:0000313" key="8">
    <source>
        <dbReference type="EMBL" id="AXE21390.1"/>
    </source>
</evidence>